<proteinExistence type="predicted"/>
<evidence type="ECO:0000313" key="3">
    <source>
        <dbReference type="Proteomes" id="UP000236488"/>
    </source>
</evidence>
<name>A0A2K2U323_9ACTN</name>
<dbReference type="AlphaFoldDB" id="A0A2K2U323"/>
<evidence type="ECO:0000256" key="1">
    <source>
        <dbReference type="SAM" id="MobiDB-lite"/>
    </source>
</evidence>
<feature type="region of interest" description="Disordered" evidence="1">
    <location>
        <begin position="29"/>
        <end position="55"/>
    </location>
</feature>
<comment type="caution">
    <text evidence="2">The sequence shown here is derived from an EMBL/GenBank/DDBJ whole genome shotgun (WGS) entry which is preliminary data.</text>
</comment>
<dbReference type="EMBL" id="PPEL01000074">
    <property type="protein sequence ID" value="PNV64691.1"/>
    <property type="molecule type" value="Genomic_DNA"/>
</dbReference>
<keyword evidence="3" id="KW-1185">Reference proteome</keyword>
<protein>
    <submittedName>
        <fullName evidence="2">Uncharacterized protein</fullName>
    </submittedName>
</protein>
<dbReference type="Proteomes" id="UP000236488">
    <property type="component" value="Unassembled WGS sequence"/>
</dbReference>
<accession>A0A2K2U323</accession>
<evidence type="ECO:0000313" key="2">
    <source>
        <dbReference type="EMBL" id="PNV64691.1"/>
    </source>
</evidence>
<organism evidence="2 3">
    <name type="scientific">Rubneribacter badeniensis</name>
    <dbReference type="NCBI Taxonomy" id="2070688"/>
    <lineage>
        <taxon>Bacteria</taxon>
        <taxon>Bacillati</taxon>
        <taxon>Actinomycetota</taxon>
        <taxon>Coriobacteriia</taxon>
        <taxon>Eggerthellales</taxon>
        <taxon>Eggerthellaceae</taxon>
        <taxon>Rubneribacter</taxon>
    </lineage>
</organism>
<reference evidence="2 3" key="1">
    <citation type="journal article" date="2018" name="Int. J. Syst. Evol. Microbiol.">
        <title>Rubneribacter badeniensis gen. nov., sp. nov. and Enteroscipio rubneri gen. nov., sp. nov., new members of the Eggerthellaceae isolated from human faeces.</title>
        <authorList>
            <person name="Danylec N."/>
            <person name="Gobl A."/>
            <person name="Stoll D.A."/>
            <person name="Hetzer B."/>
            <person name="Kulling S.E."/>
            <person name="Huch M."/>
        </authorList>
    </citation>
    <scope>NUCLEOTIDE SEQUENCE [LARGE SCALE GENOMIC DNA]</scope>
    <source>
        <strain evidence="2 3">ResAG-85</strain>
    </source>
</reference>
<gene>
    <name evidence="2" type="ORF">C2L80_10510</name>
</gene>
<sequence>STAGQPAGGQGVALAEGAFLLRGALAPGRGTAGGERLFRAGGSGPRVDSAPPPKERLWKGILDKERFRSFFS</sequence>
<feature type="non-terminal residue" evidence="2">
    <location>
        <position position="1"/>
    </location>
</feature>